<evidence type="ECO:0000256" key="1">
    <source>
        <dbReference type="ARBA" id="ARBA00004496"/>
    </source>
</evidence>
<keyword evidence="4 10" id="KW-0645">Protease</keyword>
<evidence type="ECO:0000256" key="2">
    <source>
        <dbReference type="ARBA" id="ARBA00006040"/>
    </source>
</evidence>
<dbReference type="InterPro" id="IPR024079">
    <property type="entry name" value="MetalloPept_cat_dom_sf"/>
</dbReference>
<dbReference type="InterPro" id="IPR024077">
    <property type="entry name" value="Neurolysin/TOP_dom2"/>
</dbReference>
<dbReference type="PANTHER" id="PTHR11804:SF84">
    <property type="entry name" value="SACCHAROLYSIN"/>
    <property type="match status" value="1"/>
</dbReference>
<dbReference type="STRING" id="1353009.A0A1Y2J1P1"/>
<dbReference type="Gene3D" id="1.20.1050.40">
    <property type="entry name" value="Endopeptidase. Chain P, domain 1"/>
    <property type="match status" value="1"/>
</dbReference>
<dbReference type="SUPFAM" id="SSF55486">
    <property type="entry name" value="Metalloproteases ('zincins'), catalytic domain"/>
    <property type="match status" value="1"/>
</dbReference>
<evidence type="ECO:0000256" key="6">
    <source>
        <dbReference type="ARBA" id="ARBA00022801"/>
    </source>
</evidence>
<proteinExistence type="inferred from homology"/>
<feature type="domain" description="Peptidase M3A/M3B catalytic" evidence="11">
    <location>
        <begin position="224"/>
        <end position="668"/>
    </location>
</feature>
<comment type="subcellular location">
    <subcellularLocation>
        <location evidence="1">Cytoplasm</location>
    </subcellularLocation>
</comment>
<dbReference type="OrthoDB" id="534666at2759"/>
<accession>A0A1Y2J1P1</accession>
<dbReference type="FunFam" id="1.20.1050.40:FF:000001">
    <property type="entry name" value="Thimet oligopeptidase 1"/>
    <property type="match status" value="1"/>
</dbReference>
<dbReference type="Pfam" id="PF01432">
    <property type="entry name" value="Peptidase_M3"/>
    <property type="match status" value="1"/>
</dbReference>
<keyword evidence="8 10" id="KW-0482">Metalloprotease</keyword>
<dbReference type="InterPro" id="IPR024080">
    <property type="entry name" value="Neurolysin/TOP_N"/>
</dbReference>
<dbReference type="InterPro" id="IPR045090">
    <property type="entry name" value="Pept_M3A_M3B"/>
</dbReference>
<evidence type="ECO:0000256" key="5">
    <source>
        <dbReference type="ARBA" id="ARBA00022723"/>
    </source>
</evidence>
<evidence type="ECO:0000313" key="12">
    <source>
        <dbReference type="EMBL" id="OSD07237.1"/>
    </source>
</evidence>
<keyword evidence="5 10" id="KW-0479">Metal-binding</keyword>
<dbReference type="Proteomes" id="UP000193067">
    <property type="component" value="Unassembled WGS sequence"/>
</dbReference>
<dbReference type="GO" id="GO:0046872">
    <property type="term" value="F:metal ion binding"/>
    <property type="evidence" value="ECO:0007669"/>
    <property type="project" value="UniProtKB-UniRule"/>
</dbReference>
<comment type="similarity">
    <text evidence="2 10">Belongs to the peptidase M3 family.</text>
</comment>
<comment type="function">
    <text evidence="9">Cleaves proteins, imported into the mitochondrion, to their mature size. While most mitochondrial precursor proteins are processed to the mature form in one step by mitochondrial processing peptidase (MPP), the sequential cleavage by MIP of an octapeptide after initial processing by MPP is a required step for a subgroup of nuclear-encoded precursor proteins destined for the matrix or the inner membrane.</text>
</comment>
<dbReference type="GO" id="GO:0006518">
    <property type="term" value="P:peptide metabolic process"/>
    <property type="evidence" value="ECO:0007669"/>
    <property type="project" value="TreeGrafter"/>
</dbReference>
<dbReference type="GO" id="GO:0006508">
    <property type="term" value="P:proteolysis"/>
    <property type="evidence" value="ECO:0007669"/>
    <property type="project" value="UniProtKB-KW"/>
</dbReference>
<dbReference type="PANTHER" id="PTHR11804">
    <property type="entry name" value="PROTEASE M3 THIMET OLIGOPEPTIDASE-RELATED"/>
    <property type="match status" value="1"/>
</dbReference>
<evidence type="ECO:0000256" key="8">
    <source>
        <dbReference type="ARBA" id="ARBA00023049"/>
    </source>
</evidence>
<dbReference type="GO" id="GO:0005758">
    <property type="term" value="C:mitochondrial intermembrane space"/>
    <property type="evidence" value="ECO:0007669"/>
    <property type="project" value="TreeGrafter"/>
</dbReference>
<evidence type="ECO:0000259" key="11">
    <source>
        <dbReference type="Pfam" id="PF01432"/>
    </source>
</evidence>
<reference evidence="12 13" key="1">
    <citation type="journal article" date="2015" name="Biotechnol. Biofuels">
        <title>Enhanced degradation of softwood versus hardwood by the white-rot fungus Pycnoporus coccineus.</title>
        <authorList>
            <person name="Couturier M."/>
            <person name="Navarro D."/>
            <person name="Chevret D."/>
            <person name="Henrissat B."/>
            <person name="Piumi F."/>
            <person name="Ruiz-Duenas F.J."/>
            <person name="Martinez A.T."/>
            <person name="Grigoriev I.V."/>
            <person name="Riley R."/>
            <person name="Lipzen A."/>
            <person name="Berrin J.G."/>
            <person name="Master E.R."/>
            <person name="Rosso M.N."/>
        </authorList>
    </citation>
    <scope>NUCLEOTIDE SEQUENCE [LARGE SCALE GENOMIC DNA]</scope>
    <source>
        <strain evidence="12 13">BRFM310</strain>
    </source>
</reference>
<sequence>MAALIPPQAPLQWNHTPEDILRLTKEAIAEYRAVEDRVAALAPAECTFESVFLALALAYAKRQSIVGPLEFYQNVSTSQALRDASTEAESLIRDFRTDSSMRLDVFRAQQAAQKNIKESGKILSPEEQRLVDKVISNGARAGLALPDAEREKLSELKKQLEQACVEFSKNVNEEKGIVTFSLEELKGVPQDAISGFKKRTEGGKELYEVTFKMTDFGVVNGRAEIPETRRVLYEAFENRVAVNVPVLDKVLDLRRQIATLLGYETWADYATEVKLVKTAQGVENFLNDLQQRLRPIGLKDRAAILALKQKECEEKGYPFDGELYAHDYNYYSRQYVEQSLSLDSELLKQYFPVSHVVSVTMEIYQELLGLKFVEVDGANTWHPDARVFAVWEKDATDESGFVGYYYIDLYPRESKFPHAAVWPIIPGYEKEDGARNYPVAAIVANLSKPTPDKPALMKHFDVKTFFHEMGHIFHELLSRTKFARFHGTTVAGDFMEAPSQMLENWCFEPKVLTRMSSHYETKKPLDTELVDKVIRSRYVNVGMFNLRQITYAMFDLQVHMAKEHIDCTKLWCDLRESISLLKSTKYLPGHAGFQHIIGDYNVGYYGYFYSDVFAADMYATVFKDDPLDPARGRQYREKILLPGSSKDEMDMLQDFLGREPNSEAFVKQLFGMDNA</sequence>
<evidence type="ECO:0000256" key="4">
    <source>
        <dbReference type="ARBA" id="ARBA00022670"/>
    </source>
</evidence>
<dbReference type="Gene3D" id="3.40.390.10">
    <property type="entry name" value="Collagenase (Catalytic Domain)"/>
    <property type="match status" value="1"/>
</dbReference>
<name>A0A1Y2J1P1_TRAC3</name>
<protein>
    <submittedName>
        <fullName evidence="12">Metalloprotease</fullName>
    </submittedName>
</protein>
<keyword evidence="3" id="KW-0963">Cytoplasm</keyword>
<keyword evidence="6 10" id="KW-0378">Hydrolase</keyword>
<dbReference type="AlphaFoldDB" id="A0A1Y2J1P1"/>
<dbReference type="CDD" id="cd06455">
    <property type="entry name" value="M3A_TOP"/>
    <property type="match status" value="1"/>
</dbReference>
<gene>
    <name evidence="12" type="ORF">PYCCODRAFT_1430478</name>
</gene>
<dbReference type="InterPro" id="IPR001567">
    <property type="entry name" value="Pept_M3A_M3B_dom"/>
</dbReference>
<organism evidence="12 13">
    <name type="scientific">Trametes coccinea (strain BRFM310)</name>
    <name type="common">Pycnoporus coccineus</name>
    <dbReference type="NCBI Taxonomy" id="1353009"/>
    <lineage>
        <taxon>Eukaryota</taxon>
        <taxon>Fungi</taxon>
        <taxon>Dikarya</taxon>
        <taxon>Basidiomycota</taxon>
        <taxon>Agaricomycotina</taxon>
        <taxon>Agaricomycetes</taxon>
        <taxon>Polyporales</taxon>
        <taxon>Polyporaceae</taxon>
        <taxon>Trametes</taxon>
    </lineage>
</organism>
<evidence type="ECO:0000256" key="10">
    <source>
        <dbReference type="RuleBase" id="RU003435"/>
    </source>
</evidence>
<evidence type="ECO:0000313" key="13">
    <source>
        <dbReference type="Proteomes" id="UP000193067"/>
    </source>
</evidence>
<keyword evidence="7 10" id="KW-0862">Zinc</keyword>
<evidence type="ECO:0000256" key="9">
    <source>
        <dbReference type="ARBA" id="ARBA00025208"/>
    </source>
</evidence>
<dbReference type="Gene3D" id="1.10.1370.10">
    <property type="entry name" value="Neurolysin, domain 3"/>
    <property type="match status" value="1"/>
</dbReference>
<evidence type="ECO:0000256" key="3">
    <source>
        <dbReference type="ARBA" id="ARBA00022490"/>
    </source>
</evidence>
<dbReference type="EMBL" id="KZ084088">
    <property type="protein sequence ID" value="OSD07237.1"/>
    <property type="molecule type" value="Genomic_DNA"/>
</dbReference>
<dbReference type="GO" id="GO:0004222">
    <property type="term" value="F:metalloendopeptidase activity"/>
    <property type="evidence" value="ECO:0007669"/>
    <property type="project" value="InterPro"/>
</dbReference>
<comment type="cofactor">
    <cofactor evidence="10">
        <name>Zn(2+)</name>
        <dbReference type="ChEBI" id="CHEBI:29105"/>
    </cofactor>
    <text evidence="10">Binds 1 zinc ion.</text>
</comment>
<evidence type="ECO:0000256" key="7">
    <source>
        <dbReference type="ARBA" id="ARBA00022833"/>
    </source>
</evidence>
<keyword evidence="13" id="KW-1185">Reference proteome</keyword>
<dbReference type="FunFam" id="3.40.390.10:FF:000006">
    <property type="entry name" value="Thimet oligopeptidase 1"/>
    <property type="match status" value="1"/>
</dbReference>